<dbReference type="Gene3D" id="1.10.10.10">
    <property type="entry name" value="Winged helix-like DNA-binding domain superfamily/Winged helix DNA-binding domain"/>
    <property type="match status" value="1"/>
</dbReference>
<dbReference type="InterPro" id="IPR001034">
    <property type="entry name" value="DeoR_HTH"/>
</dbReference>
<dbReference type="KEGG" id="arf:AR1Y2_3306"/>
<evidence type="ECO:0000256" key="1">
    <source>
        <dbReference type="ARBA" id="ARBA00023015"/>
    </source>
</evidence>
<gene>
    <name evidence="4" type="ORF">AR1Y2_3306</name>
</gene>
<keyword evidence="5" id="KW-1185">Reference proteome</keyword>
<dbReference type="PANTHER" id="PTHR30363:SF44">
    <property type="entry name" value="AGA OPERON TRANSCRIPTIONAL REPRESSOR-RELATED"/>
    <property type="match status" value="1"/>
</dbReference>
<evidence type="ECO:0000313" key="5">
    <source>
        <dbReference type="Proteomes" id="UP000298653"/>
    </source>
</evidence>
<dbReference type="AlphaFoldDB" id="A0A4V1EGP1"/>
<dbReference type="SMART" id="SM00420">
    <property type="entry name" value="HTH_DEOR"/>
    <property type="match status" value="1"/>
</dbReference>
<keyword evidence="2" id="KW-0804">Transcription</keyword>
<dbReference type="RefSeq" id="WP_137329935.1">
    <property type="nucleotide sequence ID" value="NZ_CP040058.1"/>
</dbReference>
<evidence type="ECO:0000256" key="2">
    <source>
        <dbReference type="ARBA" id="ARBA00023163"/>
    </source>
</evidence>
<dbReference type="SUPFAM" id="SSF46785">
    <property type="entry name" value="Winged helix' DNA-binding domain"/>
    <property type="match status" value="1"/>
</dbReference>
<dbReference type="PANTHER" id="PTHR30363">
    <property type="entry name" value="HTH-TYPE TRANSCRIPTIONAL REGULATOR SRLR-RELATED"/>
    <property type="match status" value="1"/>
</dbReference>
<dbReference type="InterPro" id="IPR050313">
    <property type="entry name" value="Carb_Metab_HTH_regulators"/>
</dbReference>
<accession>A0A4V1EGP1</accession>
<dbReference type="InterPro" id="IPR036388">
    <property type="entry name" value="WH-like_DNA-bd_sf"/>
</dbReference>
<proteinExistence type="predicted"/>
<evidence type="ECO:0000313" key="4">
    <source>
        <dbReference type="EMBL" id="QCP36760.1"/>
    </source>
</evidence>
<dbReference type="EMBL" id="CP040058">
    <property type="protein sequence ID" value="QCP36760.1"/>
    <property type="molecule type" value="Genomic_DNA"/>
</dbReference>
<organism evidence="4 5">
    <name type="scientific">Anaerostipes rhamnosivorans</name>
    <dbReference type="NCBI Taxonomy" id="1229621"/>
    <lineage>
        <taxon>Bacteria</taxon>
        <taxon>Bacillati</taxon>
        <taxon>Bacillota</taxon>
        <taxon>Clostridia</taxon>
        <taxon>Lachnospirales</taxon>
        <taxon>Lachnospiraceae</taxon>
        <taxon>Anaerostipes</taxon>
    </lineage>
</organism>
<dbReference type="PRINTS" id="PR00037">
    <property type="entry name" value="HTHLACR"/>
</dbReference>
<dbReference type="Pfam" id="PF00455">
    <property type="entry name" value="DeoRC"/>
    <property type="match status" value="1"/>
</dbReference>
<dbReference type="InterPro" id="IPR036390">
    <property type="entry name" value="WH_DNA-bd_sf"/>
</dbReference>
<keyword evidence="1" id="KW-0805">Transcription regulation</keyword>
<dbReference type="GO" id="GO:0003700">
    <property type="term" value="F:DNA-binding transcription factor activity"/>
    <property type="evidence" value="ECO:0007669"/>
    <property type="project" value="InterPro"/>
</dbReference>
<dbReference type="OrthoDB" id="9797223at2"/>
<dbReference type="InterPro" id="IPR037171">
    <property type="entry name" value="NagB/RpiA_transferase-like"/>
</dbReference>
<dbReference type="Pfam" id="PF08220">
    <property type="entry name" value="HTH_DeoR"/>
    <property type="match status" value="1"/>
</dbReference>
<dbReference type="SUPFAM" id="SSF100950">
    <property type="entry name" value="NagB/RpiA/CoA transferase-like"/>
    <property type="match status" value="1"/>
</dbReference>
<dbReference type="SMART" id="SM01134">
    <property type="entry name" value="DeoRC"/>
    <property type="match status" value="1"/>
</dbReference>
<name>A0A4V1EGP1_9FIRM</name>
<evidence type="ECO:0000259" key="3">
    <source>
        <dbReference type="PROSITE" id="PS51000"/>
    </source>
</evidence>
<reference evidence="4 5" key="1">
    <citation type="submission" date="2019-05" db="EMBL/GenBank/DDBJ databases">
        <title>Complete genome sequencing of Anaerostipes rhamnosivorans.</title>
        <authorList>
            <person name="Bui T.P.N."/>
            <person name="de Vos W.M."/>
        </authorList>
    </citation>
    <scope>NUCLEOTIDE SEQUENCE [LARGE SCALE GENOMIC DNA]</scope>
    <source>
        <strain evidence="4 5">1y2</strain>
    </source>
</reference>
<dbReference type="PROSITE" id="PS51000">
    <property type="entry name" value="HTH_DEOR_2"/>
    <property type="match status" value="1"/>
</dbReference>
<dbReference type="Gene3D" id="3.40.50.1360">
    <property type="match status" value="1"/>
</dbReference>
<dbReference type="InterPro" id="IPR014036">
    <property type="entry name" value="DeoR-like_C"/>
</dbReference>
<sequence length="256" mass="28764">MFVEERQQKILELLHENQKVKVKELSQMFKVTEDCIRKDLASMEGRHLLKRAYGGAVLAESQHPGHTNAVSSRKEKNLKEKQRIAKKAVKLIKDGDVVFLDTSTTNLELAREIIRTKRQVTVVSCMLDIANVFAAGGSTGFILLGGEFNRSQIGFLGNLTLSMMENFRFDLCFMGVVGADVMENAITTYVPEDGAMKQSAISKSRRSYLMMETKKFDFQANYVFADFTQIDGVICETEPSEQVRAALKEFGTEIIV</sequence>
<protein>
    <submittedName>
        <fullName evidence="4">Glycerol-3-phosphate regulon repressor, DeoR family</fullName>
    </submittedName>
</protein>
<dbReference type="Proteomes" id="UP000298653">
    <property type="component" value="Chromosome"/>
</dbReference>
<feature type="domain" description="HTH deoR-type" evidence="3">
    <location>
        <begin position="3"/>
        <end position="58"/>
    </location>
</feature>